<protein>
    <submittedName>
        <fullName evidence="3">Uncharacterized protein</fullName>
    </submittedName>
</protein>
<keyword evidence="3" id="KW-0614">Plasmid</keyword>
<feature type="signal peptide" evidence="2">
    <location>
        <begin position="1"/>
        <end position="29"/>
    </location>
</feature>
<evidence type="ECO:0000256" key="2">
    <source>
        <dbReference type="SAM" id="SignalP"/>
    </source>
</evidence>
<geneLocation type="plasmid" evidence="3 4">
    <name>unnamed2</name>
</geneLocation>
<dbReference type="EMBL" id="CP117419">
    <property type="protein sequence ID" value="WCT80228.1"/>
    <property type="molecule type" value="Genomic_DNA"/>
</dbReference>
<evidence type="ECO:0000313" key="4">
    <source>
        <dbReference type="Proteomes" id="UP001218231"/>
    </source>
</evidence>
<evidence type="ECO:0000256" key="1">
    <source>
        <dbReference type="SAM" id="MobiDB-lite"/>
    </source>
</evidence>
<feature type="region of interest" description="Disordered" evidence="1">
    <location>
        <begin position="36"/>
        <end position="71"/>
    </location>
</feature>
<proteinExistence type="predicted"/>
<reference evidence="3 4" key="1">
    <citation type="submission" date="2023-02" db="EMBL/GenBank/DDBJ databases">
        <title>Genome sequence of Novosphingobium humi KACC 19094.</title>
        <authorList>
            <person name="Kim S."/>
            <person name="Heo J."/>
            <person name="Kwon S.-W."/>
        </authorList>
    </citation>
    <scope>NUCLEOTIDE SEQUENCE [LARGE SCALE GENOMIC DNA]</scope>
    <source>
        <strain evidence="3 4">KACC 19094</strain>
        <plasmid evidence="3 4">unnamed2</plasmid>
    </source>
</reference>
<keyword evidence="2" id="KW-0732">Signal</keyword>
<accession>A0ABY7U4V0</accession>
<feature type="compositionally biased region" description="Polar residues" evidence="1">
    <location>
        <begin position="291"/>
        <end position="302"/>
    </location>
</feature>
<keyword evidence="4" id="KW-1185">Reference proteome</keyword>
<feature type="chain" id="PRO_5046801464" evidence="2">
    <location>
        <begin position="30"/>
        <end position="302"/>
    </location>
</feature>
<feature type="region of interest" description="Disordered" evidence="1">
    <location>
        <begin position="272"/>
        <end position="302"/>
    </location>
</feature>
<dbReference type="Proteomes" id="UP001218231">
    <property type="component" value="Plasmid unnamed2"/>
</dbReference>
<name>A0ABY7U4V0_9SPHN</name>
<evidence type="ECO:0000313" key="3">
    <source>
        <dbReference type="EMBL" id="WCT80228.1"/>
    </source>
</evidence>
<gene>
    <name evidence="3" type="ORF">PQ457_21825</name>
</gene>
<dbReference type="RefSeq" id="WP_273620495.1">
    <property type="nucleotide sequence ID" value="NZ_CP117419.1"/>
</dbReference>
<organism evidence="3 4">
    <name type="scientific">Novosphingobium humi</name>
    <dbReference type="NCBI Taxonomy" id="2282397"/>
    <lineage>
        <taxon>Bacteria</taxon>
        <taxon>Pseudomonadati</taxon>
        <taxon>Pseudomonadota</taxon>
        <taxon>Alphaproteobacteria</taxon>
        <taxon>Sphingomonadales</taxon>
        <taxon>Sphingomonadaceae</taxon>
        <taxon>Novosphingobium</taxon>
    </lineage>
</organism>
<sequence length="302" mass="33338">MTSRHSQRFEAPRLRLSLLCAGLAWAALAAPSSAQSTAGETVKSVPSGDAPTDFGPRRAATPQPPSTFPRLANGRPDFTGVWFAGIKDLVSVMDDKLDVPLTPEYQAVRQRRIKAMADGAPLPDYVSTCQAFGMPRLMSYGIFEFVARPQQIWVISEVLHEVRRIYVDGKKHGEFQEKSFNGVSSAHWEGDVLVVETGNLRAGYMSMTGAPHSDRMHVTERIRMINRDAIENEITITDPVALLHPWTIMQRYERKPGDFEISEYNCLENYRSGGGTVPSPDSDPGAMLPRSASSDNQDQGGK</sequence>